<dbReference type="PROSITE" id="PS00107">
    <property type="entry name" value="PROTEIN_KINASE_ATP"/>
    <property type="match status" value="1"/>
</dbReference>
<sequence length="875" mass="98915">MSVRECVQDILALRALNELPTIYDGIRKWSKLAASENDPWSPNDLDDVEPDLVRWETIMFLFFEDTMRTGLLDHTRWETVRMFRVTFALQYLNANLWYGAMSKKPDKRATRSTRTLFADLLAEAGRAQKMDGIFEKNATEIFGLMKEGAMSSTTDITHETLEFRRSLTMTINENRRLGIVGPPSREETLLNLESNLLRRAICVADFYYAYHTLRCAWKSSRDLSGLMEKDCVHLQNMMDFLDVEPQSYKDTKIYHRFIRIRDHLNFALARRRGIVPSSFFVSGIKEIEDKPVGHGGFADVWKGKMEDGVHPTVSVALKLLRTSDVSEERRETLHQALYREAILWKMTNHPNVLRFIGLGLLSPGCIAMVSPWMSHGNLLTFVKRHDDTDRLELLSQAARGLYYLHKVNIIHGDLKCANIVVDKEGNAQLADFGLAAFEVVHASVTGSQSRSAGGTPRWQAPELLVPSLFSGTGRITRESDVYAFGMTALELFTEKVPFSHLSEPAFLVEVVGRGLEPEWPGEIAEKRGLTAEVWKWMRSCWEREPSARTSTEGLRADIVELASGSIAEINFTNRWFAQSVGRIRRVGKETTKRGWFDNAWNVELTVPMDGVPEKKEEWSSVTARVVNTAGLDGSRKTKLQDIVRPLRQLRHTNVARVLGLSSGLAPIRSAIIMDFGPNVDVLMTYLRENRIDDRLEIVAGIASGLEYLHRRDVVHGDLRTANIIVEDGVPKLVDYGLPSSFRCSDDIFVHPIFKAPELRALPKDHDTMPTSESDVYGLGVAFYEIFTERLPLDVLSSTKSGSTKDLPSIDDVPCHPGAVSRRRGLSDDLWSLIQECWATQASSRPSSRAVLQRIKESRTKALNSVSCFENRFLDF</sequence>
<dbReference type="InParanoid" id="A0A0H2R930"/>
<dbReference type="Pfam" id="PF00069">
    <property type="entry name" value="Pkinase"/>
    <property type="match status" value="1"/>
</dbReference>
<dbReference type="EMBL" id="KQ086094">
    <property type="protein sequence ID" value="KLO08369.1"/>
    <property type="molecule type" value="Genomic_DNA"/>
</dbReference>
<dbReference type="PANTHER" id="PTHR44329:SF214">
    <property type="entry name" value="PROTEIN KINASE DOMAIN-CONTAINING PROTEIN"/>
    <property type="match status" value="1"/>
</dbReference>
<dbReference type="Gene3D" id="1.10.510.10">
    <property type="entry name" value="Transferase(Phosphotransferase) domain 1"/>
    <property type="match status" value="2"/>
</dbReference>
<dbReference type="InterPro" id="IPR001245">
    <property type="entry name" value="Ser-Thr/Tyr_kinase_cat_dom"/>
</dbReference>
<evidence type="ECO:0000313" key="6">
    <source>
        <dbReference type="EMBL" id="KLO08369.1"/>
    </source>
</evidence>
<protein>
    <submittedName>
        <fullName evidence="6">Kinase-like protein</fullName>
    </submittedName>
</protein>
<keyword evidence="1" id="KW-0723">Serine/threonine-protein kinase</keyword>
<organism evidence="6 7">
    <name type="scientific">Schizopora paradoxa</name>
    <dbReference type="NCBI Taxonomy" id="27342"/>
    <lineage>
        <taxon>Eukaryota</taxon>
        <taxon>Fungi</taxon>
        <taxon>Dikarya</taxon>
        <taxon>Basidiomycota</taxon>
        <taxon>Agaricomycotina</taxon>
        <taxon>Agaricomycetes</taxon>
        <taxon>Hymenochaetales</taxon>
        <taxon>Schizoporaceae</taxon>
        <taxon>Schizopora</taxon>
    </lineage>
</organism>
<dbReference type="AlphaFoldDB" id="A0A0H2R930"/>
<dbReference type="InterPro" id="IPR051681">
    <property type="entry name" value="Ser/Thr_Kinases-Pseudokinases"/>
</dbReference>
<evidence type="ECO:0000313" key="7">
    <source>
        <dbReference type="Proteomes" id="UP000053477"/>
    </source>
</evidence>
<evidence type="ECO:0000256" key="4">
    <source>
        <dbReference type="PROSITE-ProRule" id="PRU10141"/>
    </source>
</evidence>
<dbReference type="InterPro" id="IPR000719">
    <property type="entry name" value="Prot_kinase_dom"/>
</dbReference>
<dbReference type="Proteomes" id="UP000053477">
    <property type="component" value="Unassembled WGS sequence"/>
</dbReference>
<evidence type="ECO:0000256" key="3">
    <source>
        <dbReference type="ARBA" id="ARBA00022840"/>
    </source>
</evidence>
<dbReference type="InterPro" id="IPR017441">
    <property type="entry name" value="Protein_kinase_ATP_BS"/>
</dbReference>
<dbReference type="PROSITE" id="PS00108">
    <property type="entry name" value="PROTEIN_KINASE_ST"/>
    <property type="match status" value="1"/>
</dbReference>
<dbReference type="Pfam" id="PF07714">
    <property type="entry name" value="PK_Tyr_Ser-Thr"/>
    <property type="match status" value="1"/>
</dbReference>
<evidence type="ECO:0000256" key="1">
    <source>
        <dbReference type="ARBA" id="ARBA00022527"/>
    </source>
</evidence>
<name>A0A0H2R930_9AGAM</name>
<keyword evidence="6" id="KW-0808">Transferase</keyword>
<proteinExistence type="predicted"/>
<feature type="binding site" evidence="4">
    <location>
        <position position="318"/>
    </location>
    <ligand>
        <name>ATP</name>
        <dbReference type="ChEBI" id="CHEBI:30616"/>
    </ligand>
</feature>
<gene>
    <name evidence="6" type="ORF">SCHPADRAFT_880609</name>
</gene>
<dbReference type="GO" id="GO:0004674">
    <property type="term" value="F:protein serine/threonine kinase activity"/>
    <property type="evidence" value="ECO:0007669"/>
    <property type="project" value="UniProtKB-KW"/>
</dbReference>
<evidence type="ECO:0000259" key="5">
    <source>
        <dbReference type="PROSITE" id="PS50011"/>
    </source>
</evidence>
<keyword evidence="2 4" id="KW-0547">Nucleotide-binding</keyword>
<accession>A0A0H2R930</accession>
<dbReference type="SUPFAM" id="SSF56112">
    <property type="entry name" value="Protein kinase-like (PK-like)"/>
    <property type="match status" value="2"/>
</dbReference>
<dbReference type="PROSITE" id="PS50011">
    <property type="entry name" value="PROTEIN_KINASE_DOM"/>
    <property type="match status" value="2"/>
</dbReference>
<feature type="domain" description="Protein kinase" evidence="5">
    <location>
        <begin position="555"/>
        <end position="873"/>
    </location>
</feature>
<dbReference type="InterPro" id="IPR008266">
    <property type="entry name" value="Tyr_kinase_AS"/>
</dbReference>
<keyword evidence="3 4" id="KW-0067">ATP-binding</keyword>
<feature type="domain" description="Protein kinase" evidence="5">
    <location>
        <begin position="286"/>
        <end position="576"/>
    </location>
</feature>
<dbReference type="InterPro" id="IPR011009">
    <property type="entry name" value="Kinase-like_dom_sf"/>
</dbReference>
<keyword evidence="7" id="KW-1185">Reference proteome</keyword>
<evidence type="ECO:0000256" key="2">
    <source>
        <dbReference type="ARBA" id="ARBA00022741"/>
    </source>
</evidence>
<dbReference type="PROSITE" id="PS00109">
    <property type="entry name" value="PROTEIN_KINASE_TYR"/>
    <property type="match status" value="1"/>
</dbReference>
<dbReference type="SMART" id="SM00220">
    <property type="entry name" value="S_TKc"/>
    <property type="match status" value="1"/>
</dbReference>
<dbReference type="InterPro" id="IPR008271">
    <property type="entry name" value="Ser/Thr_kinase_AS"/>
</dbReference>
<reference evidence="6 7" key="1">
    <citation type="submission" date="2015-04" db="EMBL/GenBank/DDBJ databases">
        <title>Complete genome sequence of Schizopora paradoxa KUC8140, a cosmopolitan wood degrader in East Asia.</title>
        <authorList>
            <consortium name="DOE Joint Genome Institute"/>
            <person name="Min B."/>
            <person name="Park H."/>
            <person name="Jang Y."/>
            <person name="Kim J.-J."/>
            <person name="Kim K.H."/>
            <person name="Pangilinan J."/>
            <person name="Lipzen A."/>
            <person name="Riley R."/>
            <person name="Grigoriev I.V."/>
            <person name="Spatafora J.W."/>
            <person name="Choi I.-G."/>
        </authorList>
    </citation>
    <scope>NUCLEOTIDE SEQUENCE [LARGE SCALE GENOMIC DNA]</scope>
    <source>
        <strain evidence="6 7">KUC8140</strain>
    </source>
</reference>
<dbReference type="OrthoDB" id="2607189at2759"/>
<dbReference type="PANTHER" id="PTHR44329">
    <property type="entry name" value="SERINE/THREONINE-PROTEIN KINASE TNNI3K-RELATED"/>
    <property type="match status" value="1"/>
</dbReference>
<dbReference type="STRING" id="27342.A0A0H2R930"/>
<dbReference type="GO" id="GO:0005524">
    <property type="term" value="F:ATP binding"/>
    <property type="evidence" value="ECO:0007669"/>
    <property type="project" value="UniProtKB-UniRule"/>
</dbReference>
<keyword evidence="6" id="KW-0418">Kinase</keyword>